<dbReference type="EC" id="5.1.3.2" evidence="5 10"/>
<evidence type="ECO:0000313" key="13">
    <source>
        <dbReference type="Proteomes" id="UP000600449"/>
    </source>
</evidence>
<reference evidence="12 13" key="1">
    <citation type="journal article" date="2014" name="Int. J. Syst. Evol. Microbiol.">
        <title>Complete genome sequence of Corynebacterium casei LMG S-19264T (=DSM 44701T), isolated from a smear-ripened cheese.</title>
        <authorList>
            <consortium name="US DOE Joint Genome Institute (JGI-PGF)"/>
            <person name="Walter F."/>
            <person name="Albersmeier A."/>
            <person name="Kalinowski J."/>
            <person name="Ruckert C."/>
        </authorList>
    </citation>
    <scope>NUCLEOTIDE SEQUENCE [LARGE SCALE GENOMIC DNA]</scope>
    <source>
        <strain evidence="12 13">CGMCC 1.9161</strain>
    </source>
</reference>
<name>A0A917QKF4_9HYPH</name>
<comment type="pathway">
    <text evidence="3 10">Carbohydrate metabolism; galactose metabolism.</text>
</comment>
<dbReference type="Gene3D" id="3.40.50.720">
    <property type="entry name" value="NAD(P)-binding Rossmann-like Domain"/>
    <property type="match status" value="1"/>
</dbReference>
<dbReference type="AlphaFoldDB" id="A0A917QKF4"/>
<organism evidence="12 13">
    <name type="scientific">Salinarimonas ramus</name>
    <dbReference type="NCBI Taxonomy" id="690164"/>
    <lineage>
        <taxon>Bacteria</taxon>
        <taxon>Pseudomonadati</taxon>
        <taxon>Pseudomonadota</taxon>
        <taxon>Alphaproteobacteria</taxon>
        <taxon>Hyphomicrobiales</taxon>
        <taxon>Salinarimonadaceae</taxon>
        <taxon>Salinarimonas</taxon>
    </lineage>
</organism>
<dbReference type="GO" id="GO:0033499">
    <property type="term" value="P:galactose catabolic process via UDP-galactose, Leloir pathway"/>
    <property type="evidence" value="ECO:0007669"/>
    <property type="project" value="TreeGrafter"/>
</dbReference>
<keyword evidence="7 10" id="KW-0520">NAD</keyword>
<feature type="domain" description="NAD-dependent epimerase/dehydratase" evidence="11">
    <location>
        <begin position="3"/>
        <end position="252"/>
    </location>
</feature>
<evidence type="ECO:0000256" key="6">
    <source>
        <dbReference type="ARBA" id="ARBA00018569"/>
    </source>
</evidence>
<dbReference type="InterPro" id="IPR036291">
    <property type="entry name" value="NAD(P)-bd_dom_sf"/>
</dbReference>
<evidence type="ECO:0000256" key="3">
    <source>
        <dbReference type="ARBA" id="ARBA00004947"/>
    </source>
</evidence>
<comment type="similarity">
    <text evidence="4 10">Belongs to the NAD(P)-dependent epimerase/dehydratase family.</text>
</comment>
<dbReference type="PANTHER" id="PTHR43725">
    <property type="entry name" value="UDP-GLUCOSE 4-EPIMERASE"/>
    <property type="match status" value="1"/>
</dbReference>
<dbReference type="PANTHER" id="PTHR43725:SF53">
    <property type="entry name" value="UDP-ARABINOSE 4-EPIMERASE 1"/>
    <property type="match status" value="1"/>
</dbReference>
<evidence type="ECO:0000313" key="12">
    <source>
        <dbReference type="EMBL" id="GGK55331.1"/>
    </source>
</evidence>
<keyword evidence="13" id="KW-1185">Reference proteome</keyword>
<comment type="catalytic activity">
    <reaction evidence="1 10">
        <text>UDP-alpha-D-glucose = UDP-alpha-D-galactose</text>
        <dbReference type="Rhea" id="RHEA:22168"/>
        <dbReference type="ChEBI" id="CHEBI:58885"/>
        <dbReference type="ChEBI" id="CHEBI:66914"/>
        <dbReference type="EC" id="5.1.3.2"/>
    </reaction>
</comment>
<dbReference type="CDD" id="cd05247">
    <property type="entry name" value="UDP_G4E_1_SDR_e"/>
    <property type="match status" value="1"/>
</dbReference>
<dbReference type="Gene3D" id="3.90.25.10">
    <property type="entry name" value="UDP-galactose 4-epimerase, domain 1"/>
    <property type="match status" value="1"/>
</dbReference>
<evidence type="ECO:0000256" key="10">
    <source>
        <dbReference type="RuleBase" id="RU366046"/>
    </source>
</evidence>
<evidence type="ECO:0000256" key="2">
    <source>
        <dbReference type="ARBA" id="ARBA00001911"/>
    </source>
</evidence>
<comment type="caution">
    <text evidence="12">The sequence shown here is derived from an EMBL/GenBank/DDBJ whole genome shotgun (WGS) entry which is preliminary data.</text>
</comment>
<dbReference type="Proteomes" id="UP000600449">
    <property type="component" value="Unassembled WGS sequence"/>
</dbReference>
<dbReference type="EMBL" id="BMMF01000022">
    <property type="protein sequence ID" value="GGK55331.1"/>
    <property type="molecule type" value="Genomic_DNA"/>
</dbReference>
<dbReference type="NCBIfam" id="TIGR01179">
    <property type="entry name" value="galE"/>
    <property type="match status" value="1"/>
</dbReference>
<keyword evidence="9 10" id="KW-0119">Carbohydrate metabolism</keyword>
<dbReference type="GO" id="GO:0003978">
    <property type="term" value="F:UDP-glucose 4-epimerase activity"/>
    <property type="evidence" value="ECO:0007669"/>
    <property type="project" value="UniProtKB-UniRule"/>
</dbReference>
<proteinExistence type="inferred from homology"/>
<sequence length="326" mass="34418">MTILVTGGAGYIGAHVVLALLDAGEDVVVLDDLSTGDRASLPGSARLVVGDVGDRDLVGRVLDEAGIAEIVHLAAKVIVPVSVVDPLGYYEANTGKTRALLEVAVAAGVSRLVFSSTAAVYGVPDTHLVSEDHVPAPINPYGRSKLMSEWMIADAARAHGLSFVILRYFNVAGADPHGRAGQSTPDATHLVKVACQTALGQRPHLAIYGNDFGTPDGTGIRDYVHVSDLADAHRAALGHLREGGESLVLNAGYGHGVSVREVIDSVRRVSGVDIPVMSAPRRAGDPDALIADASRLRQRFAWSPRHDDLDQIIAQALSWERRLMGS</sequence>
<protein>
    <recommendedName>
        <fullName evidence="6 10">UDP-glucose 4-epimerase</fullName>
        <ecNumber evidence="5 10">5.1.3.2</ecNumber>
    </recommendedName>
</protein>
<comment type="subunit">
    <text evidence="10">Homodimer.</text>
</comment>
<dbReference type="InterPro" id="IPR005886">
    <property type="entry name" value="UDP_G4E"/>
</dbReference>
<evidence type="ECO:0000256" key="5">
    <source>
        <dbReference type="ARBA" id="ARBA00013189"/>
    </source>
</evidence>
<keyword evidence="8 10" id="KW-0413">Isomerase</keyword>
<dbReference type="InterPro" id="IPR001509">
    <property type="entry name" value="Epimerase_deHydtase"/>
</dbReference>
<dbReference type="RefSeq" id="WP_188915776.1">
    <property type="nucleotide sequence ID" value="NZ_BMMF01000022.1"/>
</dbReference>
<comment type="cofactor">
    <cofactor evidence="2 10">
        <name>NAD(+)</name>
        <dbReference type="ChEBI" id="CHEBI:57540"/>
    </cofactor>
</comment>
<accession>A0A917QKF4</accession>
<evidence type="ECO:0000256" key="8">
    <source>
        <dbReference type="ARBA" id="ARBA00023235"/>
    </source>
</evidence>
<dbReference type="Pfam" id="PF01370">
    <property type="entry name" value="Epimerase"/>
    <property type="match status" value="1"/>
</dbReference>
<evidence type="ECO:0000256" key="4">
    <source>
        <dbReference type="ARBA" id="ARBA00007637"/>
    </source>
</evidence>
<evidence type="ECO:0000256" key="7">
    <source>
        <dbReference type="ARBA" id="ARBA00023027"/>
    </source>
</evidence>
<evidence type="ECO:0000259" key="11">
    <source>
        <dbReference type="Pfam" id="PF01370"/>
    </source>
</evidence>
<evidence type="ECO:0000256" key="1">
    <source>
        <dbReference type="ARBA" id="ARBA00000083"/>
    </source>
</evidence>
<evidence type="ECO:0000256" key="9">
    <source>
        <dbReference type="ARBA" id="ARBA00023277"/>
    </source>
</evidence>
<gene>
    <name evidence="12" type="ORF">GCM10011322_47490</name>
</gene>
<dbReference type="SUPFAM" id="SSF51735">
    <property type="entry name" value="NAD(P)-binding Rossmann-fold domains"/>
    <property type="match status" value="1"/>
</dbReference>